<proteinExistence type="predicted"/>
<dbReference type="AlphaFoldDB" id="A0AAV2JMP4"/>
<reference evidence="2 3" key="1">
    <citation type="submission" date="2024-04" db="EMBL/GenBank/DDBJ databases">
        <authorList>
            <person name="Waldvogel A.-M."/>
            <person name="Schoenle A."/>
        </authorList>
    </citation>
    <scope>NUCLEOTIDE SEQUENCE [LARGE SCALE GENOMIC DNA]</scope>
</reference>
<evidence type="ECO:0000313" key="3">
    <source>
        <dbReference type="Proteomes" id="UP001497482"/>
    </source>
</evidence>
<evidence type="ECO:0000313" key="2">
    <source>
        <dbReference type="EMBL" id="CAL1577463.1"/>
    </source>
</evidence>
<name>A0AAV2JMP4_KNICA</name>
<dbReference type="EMBL" id="OZ035835">
    <property type="protein sequence ID" value="CAL1577463.1"/>
    <property type="molecule type" value="Genomic_DNA"/>
</dbReference>
<evidence type="ECO:0000256" key="1">
    <source>
        <dbReference type="SAM" id="MobiDB-lite"/>
    </source>
</evidence>
<feature type="region of interest" description="Disordered" evidence="1">
    <location>
        <begin position="1"/>
        <end position="22"/>
    </location>
</feature>
<organism evidence="2 3">
    <name type="scientific">Knipowitschia caucasica</name>
    <name type="common">Caucasian dwarf goby</name>
    <name type="synonym">Pomatoschistus caucasicus</name>
    <dbReference type="NCBI Taxonomy" id="637954"/>
    <lineage>
        <taxon>Eukaryota</taxon>
        <taxon>Metazoa</taxon>
        <taxon>Chordata</taxon>
        <taxon>Craniata</taxon>
        <taxon>Vertebrata</taxon>
        <taxon>Euteleostomi</taxon>
        <taxon>Actinopterygii</taxon>
        <taxon>Neopterygii</taxon>
        <taxon>Teleostei</taxon>
        <taxon>Neoteleostei</taxon>
        <taxon>Acanthomorphata</taxon>
        <taxon>Gobiaria</taxon>
        <taxon>Gobiiformes</taxon>
        <taxon>Gobioidei</taxon>
        <taxon>Gobiidae</taxon>
        <taxon>Gobiinae</taxon>
        <taxon>Knipowitschia</taxon>
    </lineage>
</organism>
<sequence>MRGYVHTGAGDPTQDTEEGFGNNNTEYKLFPISAPGLVSLVTGSFSPPIYILAPVVLTEALTRVAFYCTGKHKH</sequence>
<dbReference type="Proteomes" id="UP001497482">
    <property type="component" value="Chromosome 13"/>
</dbReference>
<gene>
    <name evidence="2" type="ORF">KC01_LOCUS8809</name>
</gene>
<accession>A0AAV2JMP4</accession>
<protein>
    <submittedName>
        <fullName evidence="2">Uncharacterized protein</fullName>
    </submittedName>
</protein>
<keyword evidence="3" id="KW-1185">Reference proteome</keyword>